<dbReference type="Proteomes" id="UP000233534">
    <property type="component" value="Chromosome"/>
</dbReference>
<accession>A0A2K9EI85</accession>
<name>A0A2K9EI85_9FIRM</name>
<feature type="transmembrane region" description="Helical" evidence="9">
    <location>
        <begin position="448"/>
        <end position="471"/>
    </location>
</feature>
<evidence type="ECO:0000313" key="10">
    <source>
        <dbReference type="EMBL" id="AUG56231.1"/>
    </source>
</evidence>
<feature type="transmembrane region" description="Helical" evidence="9">
    <location>
        <begin position="366"/>
        <end position="395"/>
    </location>
</feature>
<evidence type="ECO:0000256" key="5">
    <source>
        <dbReference type="ARBA" id="ARBA00022989"/>
    </source>
</evidence>
<evidence type="ECO:0000256" key="7">
    <source>
        <dbReference type="ARBA" id="ARBA00023136"/>
    </source>
</evidence>
<proteinExistence type="inferred from homology"/>
<keyword evidence="3" id="KW-0813">Transport</keyword>
<dbReference type="GO" id="GO:0007035">
    <property type="term" value="P:vacuolar acidification"/>
    <property type="evidence" value="ECO:0007669"/>
    <property type="project" value="TreeGrafter"/>
</dbReference>
<evidence type="ECO:0000256" key="9">
    <source>
        <dbReference type="SAM" id="Phobius"/>
    </source>
</evidence>
<evidence type="ECO:0000256" key="4">
    <source>
        <dbReference type="ARBA" id="ARBA00022692"/>
    </source>
</evidence>
<dbReference type="InterPro" id="IPR002490">
    <property type="entry name" value="V-ATPase_116kDa_su"/>
</dbReference>
<dbReference type="GO" id="GO:0051117">
    <property type="term" value="F:ATPase binding"/>
    <property type="evidence" value="ECO:0007669"/>
    <property type="project" value="TreeGrafter"/>
</dbReference>
<comment type="similarity">
    <text evidence="2">Belongs to the V-ATPase 116 kDa subunit family.</text>
</comment>
<protein>
    <submittedName>
        <fullName evidence="10">V-type ATP synthase subunit I</fullName>
    </submittedName>
</protein>
<feature type="transmembrane region" description="Helical" evidence="9">
    <location>
        <begin position="565"/>
        <end position="588"/>
    </location>
</feature>
<reference evidence="10 11" key="1">
    <citation type="submission" date="2017-12" db="EMBL/GenBank/DDBJ databases">
        <title>Complete genome sequence of Herbivorax saccincola GGR1, a novel Cellulosome-producing hydrolytic bacterium in a thermophilic biogas plant, established by Illumina and Nanopore MinION sequencing.</title>
        <authorList>
            <person name="Pechtl A."/>
            <person name="Ruckert C."/>
            <person name="Koeck D.E."/>
            <person name="Maus I."/>
            <person name="Winkler A."/>
            <person name="Kalinowski J."/>
            <person name="Puhler A."/>
            <person name="Schwarz W.W."/>
            <person name="Zverlov V.V."/>
            <person name="Schluter A."/>
            <person name="Liebl W."/>
        </authorList>
    </citation>
    <scope>NUCLEOTIDE SEQUENCE [LARGE SCALE GENOMIC DNA]</scope>
    <source>
        <strain evidence="11">SR1</strain>
    </source>
</reference>
<dbReference type="PANTHER" id="PTHR11629:SF63">
    <property type="entry name" value="V-TYPE PROTON ATPASE SUBUNIT A"/>
    <property type="match status" value="1"/>
</dbReference>
<feature type="transmembrane region" description="Helical" evidence="9">
    <location>
        <begin position="594"/>
        <end position="618"/>
    </location>
</feature>
<feature type="transmembrane region" description="Helical" evidence="9">
    <location>
        <begin position="483"/>
        <end position="503"/>
    </location>
</feature>
<keyword evidence="5 9" id="KW-1133">Transmembrane helix</keyword>
<evidence type="ECO:0000313" key="11">
    <source>
        <dbReference type="Proteomes" id="UP000233534"/>
    </source>
</evidence>
<comment type="subcellular location">
    <subcellularLocation>
        <location evidence="1">Membrane</location>
        <topology evidence="1">Multi-pass membrane protein</topology>
    </subcellularLocation>
</comment>
<evidence type="ECO:0000256" key="3">
    <source>
        <dbReference type="ARBA" id="ARBA00022448"/>
    </source>
</evidence>
<dbReference type="GO" id="GO:0033179">
    <property type="term" value="C:proton-transporting V-type ATPase, V0 domain"/>
    <property type="evidence" value="ECO:0007669"/>
    <property type="project" value="InterPro"/>
</dbReference>
<dbReference type="KEGG" id="hsc:HVS_01315"/>
<evidence type="ECO:0000256" key="1">
    <source>
        <dbReference type="ARBA" id="ARBA00004141"/>
    </source>
</evidence>
<dbReference type="AlphaFoldDB" id="A0A2K9EI85"/>
<dbReference type="GO" id="GO:0016471">
    <property type="term" value="C:vacuolar proton-transporting V-type ATPase complex"/>
    <property type="evidence" value="ECO:0007669"/>
    <property type="project" value="TreeGrafter"/>
</dbReference>
<dbReference type="PANTHER" id="PTHR11629">
    <property type="entry name" value="VACUOLAR PROTON ATPASES"/>
    <property type="match status" value="1"/>
</dbReference>
<keyword evidence="7 9" id="KW-0472">Membrane</keyword>
<dbReference type="RefSeq" id="WP_101298655.1">
    <property type="nucleotide sequence ID" value="NZ_CP025197.1"/>
</dbReference>
<keyword evidence="4 9" id="KW-0812">Transmembrane</keyword>
<sequence length="654" mass="73811">MAIVNMNKLSLIGLKSDKEKILETFMKMGVVEVTDLKEEMSSEEWGKLVSNEDNAREISELNSKLDKISASIEYLSKFDKRKKGLFSSKRKVSIDDYNTVVKNQDKLWKVIDDISEYDKKLSNLKSEINKNTNLILNLKPWEKLDILLDMAGTKETTVLTGVVPEIVNTDRLGEELSNEVPESYFEVVSKDREQSYLLVIYLNSKAEDVMRVLKQYGFSKSSLEKFSGTSNENIKSLSKSIKDLENEISSIEEKISSFADYQGDLEILHDYILVERDRKKAAGITLNTNDSFFLQGWVPETSANQVKEVIEKKFDCFLEITEAGEDEDFPILLVNKDFASSVESITEMYSLPNRNEVDPNAITAPFFVLFFGLMLGDGGYGLIMAAVSIFVLLKFKLEEDTKKFMKLMMYCGFATMLWGALLGGWFGIEALGKTALWFNLTDEPQKMLSFSLLFGVIHIYAGLGVKAYNLYRQKKYLDIIFDVFFWYVMFTGFALFLLPYIPIVDKEAVTGLVRLGKYLLVIGAVLLILTQGRHNKNIIGKIIGGVSSLYDLIGFLSDLLSYSRLLALGLASSVIAAIVNQLALMMGFGNILKVVFVVAVLIFGHLFNFAINALGAYVHSSRLQYIEFFGKFYEGGGTAFEPLKVNTKYINLKY</sequence>
<keyword evidence="8" id="KW-0175">Coiled coil</keyword>
<evidence type="ECO:0000256" key="6">
    <source>
        <dbReference type="ARBA" id="ARBA00023065"/>
    </source>
</evidence>
<dbReference type="GO" id="GO:0046961">
    <property type="term" value="F:proton-transporting ATPase activity, rotational mechanism"/>
    <property type="evidence" value="ECO:0007669"/>
    <property type="project" value="InterPro"/>
</dbReference>
<feature type="coiled-coil region" evidence="8">
    <location>
        <begin position="227"/>
        <end position="261"/>
    </location>
</feature>
<dbReference type="Gene3D" id="1.20.1460.20">
    <property type="match status" value="1"/>
</dbReference>
<dbReference type="EMBL" id="CP025197">
    <property type="protein sequence ID" value="AUG56231.1"/>
    <property type="molecule type" value="Genomic_DNA"/>
</dbReference>
<feature type="transmembrane region" description="Helical" evidence="9">
    <location>
        <begin position="407"/>
        <end position="428"/>
    </location>
</feature>
<dbReference type="Pfam" id="PF01496">
    <property type="entry name" value="V_ATPase_I"/>
    <property type="match status" value="2"/>
</dbReference>
<dbReference type="Gene3D" id="3.30.70.2750">
    <property type="match status" value="1"/>
</dbReference>
<dbReference type="Gene3D" id="3.30.70.2170">
    <property type="match status" value="1"/>
</dbReference>
<organism evidence="10 11">
    <name type="scientific">Acetivibrio saccincola</name>
    <dbReference type="NCBI Taxonomy" id="1677857"/>
    <lineage>
        <taxon>Bacteria</taxon>
        <taxon>Bacillati</taxon>
        <taxon>Bacillota</taxon>
        <taxon>Clostridia</taxon>
        <taxon>Eubacteriales</taxon>
        <taxon>Oscillospiraceae</taxon>
        <taxon>Acetivibrio</taxon>
    </lineage>
</organism>
<evidence type="ECO:0000256" key="2">
    <source>
        <dbReference type="ARBA" id="ARBA00009904"/>
    </source>
</evidence>
<keyword evidence="6" id="KW-0406">Ion transport</keyword>
<feature type="transmembrane region" description="Helical" evidence="9">
    <location>
        <begin position="515"/>
        <end position="532"/>
    </location>
</feature>
<keyword evidence="11" id="KW-1185">Reference proteome</keyword>
<gene>
    <name evidence="10" type="ORF">HVS_01315</name>
</gene>
<evidence type="ECO:0000256" key="8">
    <source>
        <dbReference type="SAM" id="Coils"/>
    </source>
</evidence>